<dbReference type="PANTHER" id="PTHR40841:SF2">
    <property type="entry name" value="SIDEROPHORE-DEGRADING ESTERASE (EUROFUNG)"/>
    <property type="match status" value="1"/>
</dbReference>
<comment type="caution">
    <text evidence="3">The sequence shown here is derived from an EMBL/GenBank/DDBJ whole genome shotgun (WGS) entry which is preliminary data.</text>
</comment>
<keyword evidence="4" id="KW-1185">Reference proteome</keyword>
<keyword evidence="2 3" id="KW-0378">Hydrolase</keyword>
<dbReference type="PANTHER" id="PTHR40841">
    <property type="entry name" value="SIDEROPHORE TRIACETYLFUSARININE C ESTERASE"/>
    <property type="match status" value="1"/>
</dbReference>
<accession>A0ABT9Q3Z0</accession>
<proteinExistence type="inferred from homology"/>
<evidence type="ECO:0000313" key="4">
    <source>
        <dbReference type="Proteomes" id="UP001241472"/>
    </source>
</evidence>
<dbReference type="Gene3D" id="3.40.50.1820">
    <property type="entry name" value="alpha/beta hydrolase"/>
    <property type="match status" value="1"/>
</dbReference>
<dbReference type="EMBL" id="JAUSRF010000033">
    <property type="protein sequence ID" value="MDP9840684.1"/>
    <property type="molecule type" value="Genomic_DNA"/>
</dbReference>
<organism evidence="3 4">
    <name type="scientific">Neorhizobium huautlense</name>
    <dbReference type="NCBI Taxonomy" id="67774"/>
    <lineage>
        <taxon>Bacteria</taxon>
        <taxon>Pseudomonadati</taxon>
        <taxon>Pseudomonadota</taxon>
        <taxon>Alphaproteobacteria</taxon>
        <taxon>Hyphomicrobiales</taxon>
        <taxon>Rhizobiaceae</taxon>
        <taxon>Rhizobium/Agrobacterium group</taxon>
        <taxon>Neorhizobium</taxon>
    </lineage>
</organism>
<evidence type="ECO:0000256" key="2">
    <source>
        <dbReference type="ARBA" id="ARBA00022801"/>
    </source>
</evidence>
<dbReference type="InterPro" id="IPR052558">
    <property type="entry name" value="Siderophore_Hydrolase_D"/>
</dbReference>
<evidence type="ECO:0000313" key="3">
    <source>
        <dbReference type="EMBL" id="MDP9840684.1"/>
    </source>
</evidence>
<comment type="similarity">
    <text evidence="1">Belongs to the esterase D family.</text>
</comment>
<name>A0ABT9Q3Z0_9HYPH</name>
<gene>
    <name evidence="3" type="ORF">J2T09_005472</name>
</gene>
<protein>
    <submittedName>
        <fullName evidence="3">Alpha/beta superfamily hydrolase</fullName>
    </submittedName>
</protein>
<dbReference type="SUPFAM" id="SSF53474">
    <property type="entry name" value="alpha/beta-Hydrolases"/>
    <property type="match status" value="1"/>
</dbReference>
<evidence type="ECO:0000256" key="1">
    <source>
        <dbReference type="ARBA" id="ARBA00005622"/>
    </source>
</evidence>
<sequence length="315" mass="34629">MTEDIDVSNGFRLTNTISFDLRPARGGEPYRIFIAPPSGDMPASGWPILYLLDGNACFPLAVAAHRIQAPYPGGTNIAQGIIVGIGYPTEDLFHPLRRSWDLSPPPGRTYPPFETGGPPVRTGGAEEFLEFIETELKPHITKVFPVDADRQSLFGHSFGGLFALYTLFSRARSFSRYIAASPSIFWEGCRVLDLENQFLANVPTGKEVKLHLCAGEHEGEELAPFQIDAEDASARLKQKKEARTLVHVNGLAARLSIAAPPGMHVEHEIFTGENHMSALPIAIARAIRLCFEWRSSGLCLRKRHGHIGCEFVASP</sequence>
<dbReference type="InterPro" id="IPR000801">
    <property type="entry name" value="Esterase-like"/>
</dbReference>
<dbReference type="RefSeq" id="WP_306840176.1">
    <property type="nucleotide sequence ID" value="NZ_JAUSRF010000033.1"/>
</dbReference>
<dbReference type="GO" id="GO:0016787">
    <property type="term" value="F:hydrolase activity"/>
    <property type="evidence" value="ECO:0007669"/>
    <property type="project" value="UniProtKB-KW"/>
</dbReference>
<dbReference type="Proteomes" id="UP001241472">
    <property type="component" value="Unassembled WGS sequence"/>
</dbReference>
<reference evidence="3 4" key="1">
    <citation type="submission" date="2023-07" db="EMBL/GenBank/DDBJ databases">
        <title>Sorghum-associated microbial communities from plants grown in Nebraska, USA.</title>
        <authorList>
            <person name="Schachtman D."/>
        </authorList>
    </citation>
    <scope>NUCLEOTIDE SEQUENCE [LARGE SCALE GENOMIC DNA]</scope>
    <source>
        <strain evidence="3 4">DS1307</strain>
    </source>
</reference>
<dbReference type="Pfam" id="PF00756">
    <property type="entry name" value="Esterase"/>
    <property type="match status" value="1"/>
</dbReference>
<dbReference type="InterPro" id="IPR029058">
    <property type="entry name" value="AB_hydrolase_fold"/>
</dbReference>